<name>A0A1M6Q3R4_PSETH</name>
<reference evidence="4 5" key="1">
    <citation type="submission" date="2016-11" db="EMBL/GenBank/DDBJ databases">
        <authorList>
            <person name="Jaros S."/>
            <person name="Januszkiewicz K."/>
            <person name="Wedrychowicz H."/>
        </authorList>
    </citation>
    <scope>NUCLEOTIDE SEQUENCE [LARGE SCALE GENOMIC DNA]</scope>
    <source>
        <strain evidence="4 5">DSM 43832</strain>
    </source>
</reference>
<accession>A0A1M6Q3R4</accession>
<dbReference type="InterPro" id="IPR050832">
    <property type="entry name" value="Bact_Acetyltransf"/>
</dbReference>
<dbReference type="STRING" id="1848.SAMN05443637_10370"/>
<dbReference type="OrthoDB" id="70840at2"/>
<keyword evidence="5" id="KW-1185">Reference proteome</keyword>
<sequence length="164" mass="17599">MTALAGLPEGYVAREAHWDDPDVVALRAAMGAEVMPLYADDDLSQQKVSPPSADDVIVTLALSAGDGPAVATASLVRVGEFTELKRVMVLPEHRRKGLASWLVAAIEDHARRLGLDRIVLQTGFRQTGAIALYEASGWTRIPPFGPYAGDEVVSVCFAKELRDG</sequence>
<keyword evidence="2" id="KW-0012">Acyltransferase</keyword>
<dbReference type="AlphaFoldDB" id="A0A1M6Q3R4"/>
<dbReference type="PROSITE" id="PS51186">
    <property type="entry name" value="GNAT"/>
    <property type="match status" value="1"/>
</dbReference>
<evidence type="ECO:0000256" key="2">
    <source>
        <dbReference type="ARBA" id="ARBA00023315"/>
    </source>
</evidence>
<protein>
    <submittedName>
        <fullName evidence="4">Acetyltransferase (GNAT) family protein</fullName>
    </submittedName>
</protein>
<dbReference type="PANTHER" id="PTHR43877">
    <property type="entry name" value="AMINOALKYLPHOSPHONATE N-ACETYLTRANSFERASE-RELATED-RELATED"/>
    <property type="match status" value="1"/>
</dbReference>
<dbReference type="Pfam" id="PF00583">
    <property type="entry name" value="Acetyltransf_1"/>
    <property type="match status" value="1"/>
</dbReference>
<dbReference type="Gene3D" id="3.40.630.30">
    <property type="match status" value="1"/>
</dbReference>
<keyword evidence="1 4" id="KW-0808">Transferase</keyword>
<organism evidence="4 5">
    <name type="scientific">Pseudonocardia thermophila</name>
    <dbReference type="NCBI Taxonomy" id="1848"/>
    <lineage>
        <taxon>Bacteria</taxon>
        <taxon>Bacillati</taxon>
        <taxon>Actinomycetota</taxon>
        <taxon>Actinomycetes</taxon>
        <taxon>Pseudonocardiales</taxon>
        <taxon>Pseudonocardiaceae</taxon>
        <taxon>Pseudonocardia</taxon>
    </lineage>
</organism>
<dbReference type="PANTHER" id="PTHR43877:SF2">
    <property type="entry name" value="AMINOALKYLPHOSPHONATE N-ACETYLTRANSFERASE-RELATED"/>
    <property type="match status" value="1"/>
</dbReference>
<evidence type="ECO:0000313" key="4">
    <source>
        <dbReference type="EMBL" id="SHK14737.1"/>
    </source>
</evidence>
<dbReference type="CDD" id="cd04301">
    <property type="entry name" value="NAT_SF"/>
    <property type="match status" value="1"/>
</dbReference>
<dbReference type="GO" id="GO:0016747">
    <property type="term" value="F:acyltransferase activity, transferring groups other than amino-acyl groups"/>
    <property type="evidence" value="ECO:0007669"/>
    <property type="project" value="InterPro"/>
</dbReference>
<dbReference type="InterPro" id="IPR016181">
    <property type="entry name" value="Acyl_CoA_acyltransferase"/>
</dbReference>
<proteinExistence type="predicted"/>
<dbReference type="InterPro" id="IPR000182">
    <property type="entry name" value="GNAT_dom"/>
</dbReference>
<dbReference type="RefSeq" id="WP_073455915.1">
    <property type="nucleotide sequence ID" value="NZ_CALGVN010000033.1"/>
</dbReference>
<dbReference type="SUPFAM" id="SSF55729">
    <property type="entry name" value="Acyl-CoA N-acyltransferases (Nat)"/>
    <property type="match status" value="1"/>
</dbReference>
<gene>
    <name evidence="4" type="ORF">SAMN05443637_10370</name>
</gene>
<evidence type="ECO:0000256" key="1">
    <source>
        <dbReference type="ARBA" id="ARBA00022679"/>
    </source>
</evidence>
<dbReference type="Proteomes" id="UP000184363">
    <property type="component" value="Unassembled WGS sequence"/>
</dbReference>
<feature type="domain" description="N-acetyltransferase" evidence="3">
    <location>
        <begin position="11"/>
        <end position="162"/>
    </location>
</feature>
<evidence type="ECO:0000313" key="5">
    <source>
        <dbReference type="Proteomes" id="UP000184363"/>
    </source>
</evidence>
<evidence type="ECO:0000259" key="3">
    <source>
        <dbReference type="PROSITE" id="PS51186"/>
    </source>
</evidence>
<dbReference type="EMBL" id="FRAP01000003">
    <property type="protein sequence ID" value="SHK14737.1"/>
    <property type="molecule type" value="Genomic_DNA"/>
</dbReference>